<sequence>MALGRVTLLGAFCLLALHQSHSFTHPMPIAKFAPSHLAKGYRYVGSSSGVVLTMSTDIERPKLVEKVSVVLLAGGVGSRMKADRPKQFLELLGRPVLDHTIDLFRSLRGVDQIILVLDEQYRPNYQSVSDEEPRLKFADPGKERQDSVCNGLSLVGEGASLVCVHDAARPLVTPENIHQVIADAEEHGAAVLGVPMKATVKESADGEFVLRTIPRSRLWEIQTPQVIKPDLLREGFKKVAEESLEVTDDVSIIEALGLPVKITMGEYTNIKLTTPDDMDVAEQILKVRAEKQAIAA</sequence>
<comment type="pathway">
    <text evidence="1">Isoprenoid biosynthesis; isopentenyl diphosphate biosynthesis via DXP pathway; isopentenyl diphosphate from 1-deoxy-D-xylulose 5-phosphate: step 2/6.</text>
</comment>
<dbReference type="InterPro" id="IPR034683">
    <property type="entry name" value="IspD/TarI"/>
</dbReference>
<dbReference type="EC" id="2.7.7.60" evidence="3"/>
<dbReference type="Pfam" id="PF01128">
    <property type="entry name" value="IspD"/>
    <property type="match status" value="1"/>
</dbReference>
<reference evidence="9" key="1">
    <citation type="submission" date="2021-01" db="EMBL/GenBank/DDBJ databases">
        <authorList>
            <person name="Corre E."/>
            <person name="Pelletier E."/>
            <person name="Niang G."/>
            <person name="Scheremetjew M."/>
            <person name="Finn R."/>
            <person name="Kale V."/>
            <person name="Holt S."/>
            <person name="Cochrane G."/>
            <person name="Meng A."/>
            <person name="Brown T."/>
            <person name="Cohen L."/>
        </authorList>
    </citation>
    <scope>NUCLEOTIDE SEQUENCE</scope>
    <source>
        <strain evidence="9">CCMP1661</strain>
    </source>
</reference>
<accession>A0A7S2V2L3</accession>
<organism evidence="9">
    <name type="scientific">Fibrocapsa japonica</name>
    <dbReference type="NCBI Taxonomy" id="94617"/>
    <lineage>
        <taxon>Eukaryota</taxon>
        <taxon>Sar</taxon>
        <taxon>Stramenopiles</taxon>
        <taxon>Ochrophyta</taxon>
        <taxon>Raphidophyceae</taxon>
        <taxon>Chattonellales</taxon>
        <taxon>Chattonellaceae</taxon>
        <taxon>Fibrocapsa</taxon>
    </lineage>
</organism>
<dbReference type="PANTHER" id="PTHR32125">
    <property type="entry name" value="2-C-METHYL-D-ERYTHRITOL 4-PHOSPHATE CYTIDYLYLTRANSFERASE, CHLOROPLASTIC"/>
    <property type="match status" value="1"/>
</dbReference>
<dbReference type="UniPathway" id="UPA00056">
    <property type="reaction ID" value="UER00093"/>
</dbReference>
<dbReference type="HAMAP" id="MF_00108">
    <property type="entry name" value="IspD"/>
    <property type="match status" value="1"/>
</dbReference>
<dbReference type="EMBL" id="HBHR01014341">
    <property type="protein sequence ID" value="CAD9865623.1"/>
    <property type="molecule type" value="Transcribed_RNA"/>
</dbReference>
<evidence type="ECO:0000256" key="8">
    <source>
        <dbReference type="SAM" id="SignalP"/>
    </source>
</evidence>
<dbReference type="GO" id="GO:0019288">
    <property type="term" value="P:isopentenyl diphosphate biosynthetic process, methylerythritol 4-phosphate pathway"/>
    <property type="evidence" value="ECO:0007669"/>
    <property type="project" value="UniProtKB-UniPathway"/>
</dbReference>
<dbReference type="InterPro" id="IPR001228">
    <property type="entry name" value="IspD"/>
</dbReference>
<dbReference type="GO" id="GO:0050518">
    <property type="term" value="F:2-C-methyl-D-erythritol 4-phosphate cytidylyltransferase activity"/>
    <property type="evidence" value="ECO:0007669"/>
    <property type="project" value="UniProtKB-EC"/>
</dbReference>
<dbReference type="SUPFAM" id="SSF53448">
    <property type="entry name" value="Nucleotide-diphospho-sugar transferases"/>
    <property type="match status" value="1"/>
</dbReference>
<feature type="signal peptide" evidence="8">
    <location>
        <begin position="1"/>
        <end position="22"/>
    </location>
</feature>
<gene>
    <name evidence="9" type="ORF">FJAP1339_LOCUS7099</name>
</gene>
<evidence type="ECO:0000256" key="3">
    <source>
        <dbReference type="ARBA" id="ARBA00012526"/>
    </source>
</evidence>
<dbReference type="AlphaFoldDB" id="A0A7S2V2L3"/>
<evidence type="ECO:0000256" key="6">
    <source>
        <dbReference type="ARBA" id="ARBA00023229"/>
    </source>
</evidence>
<comment type="similarity">
    <text evidence="2">Belongs to the IspD/TarI cytidylyltransferase family. IspD subfamily.</text>
</comment>
<evidence type="ECO:0000256" key="2">
    <source>
        <dbReference type="ARBA" id="ARBA00009789"/>
    </source>
</evidence>
<proteinExistence type="inferred from homology"/>
<dbReference type="InterPro" id="IPR050088">
    <property type="entry name" value="IspD/TarI_cytidylyltransf_bact"/>
</dbReference>
<evidence type="ECO:0000256" key="1">
    <source>
        <dbReference type="ARBA" id="ARBA00004787"/>
    </source>
</evidence>
<evidence type="ECO:0000256" key="7">
    <source>
        <dbReference type="ARBA" id="ARBA00069967"/>
    </source>
</evidence>
<dbReference type="Gene3D" id="3.90.550.10">
    <property type="entry name" value="Spore Coat Polysaccharide Biosynthesis Protein SpsA, Chain A"/>
    <property type="match status" value="1"/>
</dbReference>
<keyword evidence="6" id="KW-0414">Isoprene biosynthesis</keyword>
<feature type="chain" id="PRO_5030521697" description="2-C-methyl-D-erythritol 4-phosphate cytidylyltransferase, chloroplastic" evidence="8">
    <location>
        <begin position="23"/>
        <end position="296"/>
    </location>
</feature>
<keyword evidence="5" id="KW-0548">Nucleotidyltransferase</keyword>
<name>A0A7S2V2L3_9STRA</name>
<dbReference type="FunFam" id="3.90.550.10:FF:000003">
    <property type="entry name" value="2-C-methyl-D-erythritol 4-phosphate cytidylyltransferase"/>
    <property type="match status" value="1"/>
</dbReference>
<evidence type="ECO:0000313" key="9">
    <source>
        <dbReference type="EMBL" id="CAD9865623.1"/>
    </source>
</evidence>
<dbReference type="InterPro" id="IPR029044">
    <property type="entry name" value="Nucleotide-diphossugar_trans"/>
</dbReference>
<dbReference type="CDD" id="cd02516">
    <property type="entry name" value="CDP-ME_synthetase"/>
    <property type="match status" value="1"/>
</dbReference>
<dbReference type="NCBIfam" id="TIGR00453">
    <property type="entry name" value="ispD"/>
    <property type="match status" value="1"/>
</dbReference>
<dbReference type="InterPro" id="IPR018294">
    <property type="entry name" value="ISPD_synthase_CS"/>
</dbReference>
<evidence type="ECO:0000256" key="4">
    <source>
        <dbReference type="ARBA" id="ARBA00022679"/>
    </source>
</evidence>
<protein>
    <recommendedName>
        <fullName evidence="7">2-C-methyl-D-erythritol 4-phosphate cytidylyltransferase, chloroplastic</fullName>
        <ecNumber evidence="3">2.7.7.60</ecNumber>
    </recommendedName>
</protein>
<dbReference type="PROSITE" id="PS01295">
    <property type="entry name" value="ISPD"/>
    <property type="match status" value="1"/>
</dbReference>
<dbReference type="PANTHER" id="PTHR32125:SF4">
    <property type="entry name" value="2-C-METHYL-D-ERYTHRITOL 4-PHOSPHATE CYTIDYLYLTRANSFERASE, CHLOROPLASTIC"/>
    <property type="match status" value="1"/>
</dbReference>
<keyword evidence="4" id="KW-0808">Transferase</keyword>
<keyword evidence="8" id="KW-0732">Signal</keyword>
<evidence type="ECO:0000256" key="5">
    <source>
        <dbReference type="ARBA" id="ARBA00022695"/>
    </source>
</evidence>